<sequence length="82" mass="8993">METPPKMADTDLIACLYPFYGDDGRGGPAAKRAIKGIKNHIPPKYSEPEVQYGRRDRAPTEEQEVAAALLLAMKDDDCRSAA</sequence>
<reference evidence="2" key="1">
    <citation type="journal article" date="2023" name="Mol. Phylogenet. Evol.">
        <title>Genome-scale phylogeny and comparative genomics of the fungal order Sordariales.</title>
        <authorList>
            <person name="Hensen N."/>
            <person name="Bonometti L."/>
            <person name="Westerberg I."/>
            <person name="Brannstrom I.O."/>
            <person name="Guillou S."/>
            <person name="Cros-Aarteil S."/>
            <person name="Calhoun S."/>
            <person name="Haridas S."/>
            <person name="Kuo A."/>
            <person name="Mondo S."/>
            <person name="Pangilinan J."/>
            <person name="Riley R."/>
            <person name="LaButti K."/>
            <person name="Andreopoulos B."/>
            <person name="Lipzen A."/>
            <person name="Chen C."/>
            <person name="Yan M."/>
            <person name="Daum C."/>
            <person name="Ng V."/>
            <person name="Clum A."/>
            <person name="Steindorff A."/>
            <person name="Ohm R.A."/>
            <person name="Martin F."/>
            <person name="Silar P."/>
            <person name="Natvig D.O."/>
            <person name="Lalanne C."/>
            <person name="Gautier V."/>
            <person name="Ament-Velasquez S.L."/>
            <person name="Kruys A."/>
            <person name="Hutchinson M.I."/>
            <person name="Powell A.J."/>
            <person name="Barry K."/>
            <person name="Miller A.N."/>
            <person name="Grigoriev I.V."/>
            <person name="Debuchy R."/>
            <person name="Gladieux P."/>
            <person name="Hiltunen Thoren M."/>
            <person name="Johannesson H."/>
        </authorList>
    </citation>
    <scope>NUCLEOTIDE SEQUENCE [LARGE SCALE GENOMIC DNA]</scope>
    <source>
        <strain evidence="2">CBS 340.73</strain>
    </source>
</reference>
<name>A0AAN6N1Z0_9PEZI</name>
<dbReference type="Proteomes" id="UP001303473">
    <property type="component" value="Unassembled WGS sequence"/>
</dbReference>
<proteinExistence type="predicted"/>
<gene>
    <name evidence="1" type="ORF">QBC46DRAFT_396223</name>
</gene>
<evidence type="ECO:0000313" key="2">
    <source>
        <dbReference type="Proteomes" id="UP001303473"/>
    </source>
</evidence>
<accession>A0AAN6N1Z0</accession>
<keyword evidence="2" id="KW-1185">Reference proteome</keyword>
<dbReference type="AlphaFoldDB" id="A0AAN6N1Z0"/>
<organism evidence="1 2">
    <name type="scientific">Diplogelasinospora grovesii</name>
    <dbReference type="NCBI Taxonomy" id="303347"/>
    <lineage>
        <taxon>Eukaryota</taxon>
        <taxon>Fungi</taxon>
        <taxon>Dikarya</taxon>
        <taxon>Ascomycota</taxon>
        <taxon>Pezizomycotina</taxon>
        <taxon>Sordariomycetes</taxon>
        <taxon>Sordariomycetidae</taxon>
        <taxon>Sordariales</taxon>
        <taxon>Diplogelasinosporaceae</taxon>
        <taxon>Diplogelasinospora</taxon>
    </lineage>
</organism>
<protein>
    <submittedName>
        <fullName evidence="1">Uncharacterized protein</fullName>
    </submittedName>
</protein>
<comment type="caution">
    <text evidence="1">The sequence shown here is derived from an EMBL/GenBank/DDBJ whole genome shotgun (WGS) entry which is preliminary data.</text>
</comment>
<evidence type="ECO:0000313" key="1">
    <source>
        <dbReference type="EMBL" id="KAK3935967.1"/>
    </source>
</evidence>
<dbReference type="EMBL" id="MU853899">
    <property type="protein sequence ID" value="KAK3935967.1"/>
    <property type="molecule type" value="Genomic_DNA"/>
</dbReference>